<evidence type="ECO:0000256" key="3">
    <source>
        <dbReference type="ARBA" id="ARBA00022801"/>
    </source>
</evidence>
<dbReference type="FunFam" id="3.40.50.1820:FF:000002">
    <property type="entry name" value="S-formylglutathione hydrolase"/>
    <property type="match status" value="1"/>
</dbReference>
<dbReference type="GO" id="GO:0046294">
    <property type="term" value="P:formaldehyde catabolic process"/>
    <property type="evidence" value="ECO:0007669"/>
    <property type="project" value="InterPro"/>
</dbReference>
<dbReference type="NCBIfam" id="TIGR02821">
    <property type="entry name" value="fghA_ester_D"/>
    <property type="match status" value="1"/>
</dbReference>
<feature type="active site" description="Charge relay system" evidence="6">
    <location>
        <position position="155"/>
    </location>
</feature>
<dbReference type="Gene3D" id="3.40.50.1820">
    <property type="entry name" value="alpha/beta hydrolase"/>
    <property type="match status" value="1"/>
</dbReference>
<reference evidence="9" key="1">
    <citation type="submission" date="2016-10" db="EMBL/GenBank/DDBJ databases">
        <authorList>
            <person name="Varghese N."/>
            <person name="Submissions S."/>
        </authorList>
    </citation>
    <scope>NUCLEOTIDE SEQUENCE [LARGE SCALE GENOMIC DNA]</scope>
    <source>
        <strain evidence="9">CGMCC 1.7061</strain>
    </source>
</reference>
<evidence type="ECO:0000313" key="8">
    <source>
        <dbReference type="EMBL" id="SFM50631.1"/>
    </source>
</evidence>
<dbReference type="GO" id="GO:0005829">
    <property type="term" value="C:cytosol"/>
    <property type="evidence" value="ECO:0007669"/>
    <property type="project" value="TreeGrafter"/>
</dbReference>
<feature type="active site" description="Charge relay system" evidence="6">
    <location>
        <position position="264"/>
    </location>
</feature>
<comment type="function">
    <text evidence="7">Serine hydrolase involved in the detoxification of formaldehyde.</text>
</comment>
<dbReference type="InterPro" id="IPR029058">
    <property type="entry name" value="AB_hydrolase_fold"/>
</dbReference>
<dbReference type="GO" id="GO:0052689">
    <property type="term" value="F:carboxylic ester hydrolase activity"/>
    <property type="evidence" value="ECO:0007669"/>
    <property type="project" value="UniProtKB-KW"/>
</dbReference>
<dbReference type="EC" id="3.1.2.12" evidence="5 7"/>
<feature type="active site" description="Charge relay system" evidence="6">
    <location>
        <position position="231"/>
    </location>
</feature>
<evidence type="ECO:0000256" key="2">
    <source>
        <dbReference type="ARBA" id="ARBA00022487"/>
    </source>
</evidence>
<evidence type="ECO:0000256" key="5">
    <source>
        <dbReference type="NCBIfam" id="TIGR02821"/>
    </source>
</evidence>
<dbReference type="Pfam" id="PF00756">
    <property type="entry name" value="Esterase"/>
    <property type="match status" value="1"/>
</dbReference>
<organism evidence="8 9">
    <name type="scientific">Marinobacter zhejiangensis</name>
    <dbReference type="NCBI Taxonomy" id="488535"/>
    <lineage>
        <taxon>Bacteria</taxon>
        <taxon>Pseudomonadati</taxon>
        <taxon>Pseudomonadota</taxon>
        <taxon>Gammaproteobacteria</taxon>
        <taxon>Pseudomonadales</taxon>
        <taxon>Marinobacteraceae</taxon>
        <taxon>Marinobacter</taxon>
    </lineage>
</organism>
<dbReference type="InterPro" id="IPR000801">
    <property type="entry name" value="Esterase-like"/>
</dbReference>
<comment type="similarity">
    <text evidence="1 7">Belongs to the esterase D family.</text>
</comment>
<keyword evidence="3 7" id="KW-0378">Hydrolase</keyword>
<evidence type="ECO:0000256" key="7">
    <source>
        <dbReference type="RuleBase" id="RU363068"/>
    </source>
</evidence>
<evidence type="ECO:0000256" key="6">
    <source>
        <dbReference type="PIRSR" id="PIRSR614186-1"/>
    </source>
</evidence>
<name>A0A1I4RED7_9GAMM</name>
<comment type="catalytic activity">
    <reaction evidence="4 7">
        <text>S-formylglutathione + H2O = formate + glutathione + H(+)</text>
        <dbReference type="Rhea" id="RHEA:14961"/>
        <dbReference type="ChEBI" id="CHEBI:15377"/>
        <dbReference type="ChEBI" id="CHEBI:15378"/>
        <dbReference type="ChEBI" id="CHEBI:15740"/>
        <dbReference type="ChEBI" id="CHEBI:57688"/>
        <dbReference type="ChEBI" id="CHEBI:57925"/>
        <dbReference type="EC" id="3.1.2.12"/>
    </reaction>
</comment>
<proteinExistence type="inferred from homology"/>
<evidence type="ECO:0000256" key="4">
    <source>
        <dbReference type="ARBA" id="ARBA00047590"/>
    </source>
</evidence>
<evidence type="ECO:0000313" key="9">
    <source>
        <dbReference type="Proteomes" id="UP000198519"/>
    </source>
</evidence>
<keyword evidence="9" id="KW-1185">Reference proteome</keyword>
<protein>
    <recommendedName>
        <fullName evidence="5 7">S-formylglutathione hydrolase</fullName>
        <ecNumber evidence="5 7">3.1.2.12</ecNumber>
    </recommendedName>
</protein>
<dbReference type="InterPro" id="IPR014186">
    <property type="entry name" value="S-formylglutathione_hydrol"/>
</dbReference>
<dbReference type="SUPFAM" id="SSF53474">
    <property type="entry name" value="alpha/beta-Hydrolases"/>
    <property type="match status" value="1"/>
</dbReference>
<dbReference type="STRING" id="488535.SAMN04487963_2715"/>
<dbReference type="EMBL" id="FOUE01000004">
    <property type="protein sequence ID" value="SFM50631.1"/>
    <property type="molecule type" value="Genomic_DNA"/>
</dbReference>
<dbReference type="RefSeq" id="WP_092023469.1">
    <property type="nucleotide sequence ID" value="NZ_FOUE01000004.1"/>
</dbReference>
<dbReference type="PANTHER" id="PTHR10061">
    <property type="entry name" value="S-FORMYLGLUTATHIONE HYDROLASE"/>
    <property type="match status" value="1"/>
</dbReference>
<dbReference type="Proteomes" id="UP000198519">
    <property type="component" value="Unassembled WGS sequence"/>
</dbReference>
<dbReference type="AlphaFoldDB" id="A0A1I4RED7"/>
<dbReference type="OrthoDB" id="9782200at2"/>
<accession>A0A1I4RED7</accession>
<evidence type="ECO:0000256" key="1">
    <source>
        <dbReference type="ARBA" id="ARBA00005622"/>
    </source>
</evidence>
<dbReference type="PANTHER" id="PTHR10061:SF1">
    <property type="entry name" value="S-FORMYLGLUTATHIONE HYDROLASE YEIG"/>
    <property type="match status" value="1"/>
</dbReference>
<gene>
    <name evidence="8" type="ORF">SAMN04487963_2715</name>
</gene>
<sequence length="286" mass="31781">MSELANELENVSANKSFGGWHKQYRHYSRTLGCTMRFAVYLPPQAMVGENVPVLYWLSGLTCTDENFMQKAGAQLAAAELGVAIVAPDTSPRGEGVPDDPEAAYDLGLGAGFYVNATEAPWSRHYRMYDYVVNELPELIEAHFPVNDRRAISGHSMGGHGALTIALRNPGRYCSVSAFSPISNPVNCPWGQKAFRAYLGDDQALWQGHDASVLMSEASQSLPTLVDQGMDDDFLERELKPEALEEAARVSGFPLTLRRHEGYDHSYYFIASFIAEHLQFHHRHLIS</sequence>
<keyword evidence="2 7" id="KW-0719">Serine esterase</keyword>
<dbReference type="GO" id="GO:0018738">
    <property type="term" value="F:S-formylglutathione hydrolase activity"/>
    <property type="evidence" value="ECO:0007669"/>
    <property type="project" value="UniProtKB-UniRule"/>
</dbReference>